<evidence type="ECO:0000313" key="3">
    <source>
        <dbReference type="Proteomes" id="UP000460298"/>
    </source>
</evidence>
<proteinExistence type="predicted"/>
<dbReference type="EMBL" id="WBUI01000029">
    <property type="protein sequence ID" value="KAB2929581.1"/>
    <property type="molecule type" value="Genomic_DNA"/>
</dbReference>
<keyword evidence="1" id="KW-1133">Transmembrane helix</keyword>
<organism evidence="2 3">
    <name type="scientific">Leptonema illini</name>
    <dbReference type="NCBI Taxonomy" id="183"/>
    <lineage>
        <taxon>Bacteria</taxon>
        <taxon>Pseudomonadati</taxon>
        <taxon>Spirochaetota</taxon>
        <taxon>Spirochaetia</taxon>
        <taxon>Leptospirales</taxon>
        <taxon>Leptospiraceae</taxon>
        <taxon>Leptonema</taxon>
    </lineage>
</organism>
<accession>A0A833LWP2</accession>
<dbReference type="Proteomes" id="UP000460298">
    <property type="component" value="Unassembled WGS sequence"/>
</dbReference>
<evidence type="ECO:0000313" key="2">
    <source>
        <dbReference type="EMBL" id="KAB2929581.1"/>
    </source>
</evidence>
<gene>
    <name evidence="2" type="ORF">F9K24_19510</name>
</gene>
<comment type="caution">
    <text evidence="2">The sequence shown here is derived from an EMBL/GenBank/DDBJ whole genome shotgun (WGS) entry which is preliminary data.</text>
</comment>
<keyword evidence="1" id="KW-0812">Transmembrane</keyword>
<protein>
    <submittedName>
        <fullName evidence="2">Uncharacterized protein</fullName>
    </submittedName>
</protein>
<reference evidence="2 3" key="1">
    <citation type="submission" date="2019-10" db="EMBL/GenBank/DDBJ databases">
        <title>Extracellular Electron Transfer in a Candidatus Methanoperedens spp. Enrichment Culture.</title>
        <authorList>
            <person name="Berger S."/>
            <person name="Rangel Shaw D."/>
            <person name="Berben T."/>
            <person name="In 'T Zandt M."/>
            <person name="Frank J."/>
            <person name="Reimann J."/>
            <person name="Jetten M.S.M."/>
            <person name="Welte C.U."/>
        </authorList>
    </citation>
    <scope>NUCLEOTIDE SEQUENCE [LARGE SCALE GENOMIC DNA]</scope>
    <source>
        <strain evidence="2">SB12</strain>
    </source>
</reference>
<keyword evidence="1" id="KW-0472">Membrane</keyword>
<sequence>MKYHYRSPEEVREKFGKSTEKLKNPMFNRTFFLLVADVVIILIAGTLLYKSGYADLVKTGEGVLKVQYERLDEKQVRLHVKSDMRDILLVDGKASVEKDRERNTAVLSEIRWELDRGDQILILREAPQFEPLLIEAKKPATLDLTIPETARSVPLKFEIRFQNRQLYPEPVHTAAD</sequence>
<dbReference type="AlphaFoldDB" id="A0A833LWP2"/>
<evidence type="ECO:0000256" key="1">
    <source>
        <dbReference type="SAM" id="Phobius"/>
    </source>
</evidence>
<feature type="transmembrane region" description="Helical" evidence="1">
    <location>
        <begin position="31"/>
        <end position="49"/>
    </location>
</feature>
<name>A0A833LWP2_9LEPT</name>